<reference evidence="2 3" key="3">
    <citation type="journal article" date="2019" name="Int. J. Syst. Evol. Microbiol.">
        <title>Nitrosopumilus adriaticus sp. nov. and Nitrosopumilus piranensis sp. nov., two ammonia-oxidizing archaea from the Adriatic Sea and members of the class Nitrososphaeria.</title>
        <authorList>
            <person name="Bayer B."/>
            <person name="Vojvoda J."/>
            <person name="Reinthaler T."/>
            <person name="Reyes C."/>
            <person name="Pinto M."/>
            <person name="Herndl G.J."/>
        </authorList>
    </citation>
    <scope>NUCLEOTIDE SEQUENCE [LARGE SCALE GENOMIC DNA]</scope>
    <source>
        <strain evidence="2 3">D3C</strain>
    </source>
</reference>
<dbReference type="EMBL" id="CP010868">
    <property type="protein sequence ID" value="AJM91506.1"/>
    <property type="molecule type" value="Genomic_DNA"/>
</dbReference>
<keyword evidence="1" id="KW-0812">Transmembrane</keyword>
<evidence type="ECO:0000313" key="3">
    <source>
        <dbReference type="Proteomes" id="UP000032027"/>
    </source>
</evidence>
<accession>A0A0C5BTC2</accession>
<reference evidence="2 3" key="2">
    <citation type="journal article" date="2016" name="ISME J.">
        <title>Physiological and genomic characterization of two novel marine thaumarchaeal strains indicates niche differentiation.</title>
        <authorList>
            <person name="Bayer B."/>
            <person name="Vojvoda J."/>
            <person name="Offre P."/>
            <person name="Alves R.J."/>
            <person name="Elisabeth N.H."/>
            <person name="Garcia J.A."/>
            <person name="Volland J.M."/>
            <person name="Srivastava A."/>
            <person name="Schleper C."/>
            <person name="Herndl G.J."/>
        </authorList>
    </citation>
    <scope>NUCLEOTIDE SEQUENCE [LARGE SCALE GENOMIC DNA]</scope>
    <source>
        <strain evidence="2 3">D3C</strain>
    </source>
</reference>
<organism evidence="2 3">
    <name type="scientific">Nitrosopumilus piranensis</name>
    <dbReference type="NCBI Taxonomy" id="1582439"/>
    <lineage>
        <taxon>Archaea</taxon>
        <taxon>Nitrososphaerota</taxon>
        <taxon>Nitrososphaeria</taxon>
        <taxon>Nitrosopumilales</taxon>
        <taxon>Nitrosopumilaceae</taxon>
        <taxon>Nitrosopumilus</taxon>
    </lineage>
</organism>
<feature type="transmembrane region" description="Helical" evidence="1">
    <location>
        <begin position="6"/>
        <end position="22"/>
    </location>
</feature>
<dbReference type="KEGG" id="nid:NPIRD3C_0288"/>
<keyword evidence="1" id="KW-1133">Transmembrane helix</keyword>
<dbReference type="Proteomes" id="UP000032027">
    <property type="component" value="Chromosome"/>
</dbReference>
<sequence>MNKKIVIIPIVIIIGIFIMNFLSEESDEKNNVVFHVTLADPNLYIDGVYSDTFEIASGEYSFRFVPNGSSPEILSISLNGEKIDFSEDFKLQSTLHETGISQYFTWEYIGQKEISISENQQIIITINPNGNVMGSVSVDILQN</sequence>
<name>A0A0C5BTC2_9ARCH</name>
<dbReference type="GeneID" id="41599461"/>
<dbReference type="RefSeq" id="WP_148702508.1">
    <property type="nucleotide sequence ID" value="NZ_CP010868.1"/>
</dbReference>
<dbReference type="HOGENOM" id="CLU_1811514_0_0_2"/>
<evidence type="ECO:0000313" key="2">
    <source>
        <dbReference type="EMBL" id="AJM91506.1"/>
    </source>
</evidence>
<dbReference type="PATRIC" id="fig|1582439.9.peg.290"/>
<proteinExistence type="predicted"/>
<dbReference type="OrthoDB" id="10747at2157"/>
<keyword evidence="1" id="KW-0472">Membrane</keyword>
<reference evidence="3" key="1">
    <citation type="submission" date="2015-02" db="EMBL/GenBank/DDBJ databases">
        <title>Characterization of two novel Thaumarchaeota isolated from the Northern Adriatic Sea.</title>
        <authorList>
            <person name="Bayer B."/>
            <person name="Vojvoda J."/>
            <person name="Offre P."/>
            <person name="Srivastava A."/>
            <person name="Elisabeth N."/>
            <person name="Garcia J.A.L."/>
            <person name="Schleper C."/>
            <person name="Herndl G.J."/>
        </authorList>
    </citation>
    <scope>NUCLEOTIDE SEQUENCE [LARGE SCALE GENOMIC DNA]</scope>
    <source>
        <strain evidence="3">D3C</strain>
    </source>
</reference>
<gene>
    <name evidence="2" type="ORF">NPIRD3C_0288</name>
</gene>
<keyword evidence="3" id="KW-1185">Reference proteome</keyword>
<protein>
    <submittedName>
        <fullName evidence="2">Uncharacterized protein</fullName>
    </submittedName>
</protein>
<dbReference type="AlphaFoldDB" id="A0A0C5BTC2"/>
<dbReference type="STRING" id="1582439.NPIRD3C_0288"/>
<evidence type="ECO:0000256" key="1">
    <source>
        <dbReference type="SAM" id="Phobius"/>
    </source>
</evidence>